<dbReference type="Pfam" id="PF02583">
    <property type="entry name" value="Trns_repr_metal"/>
    <property type="match status" value="1"/>
</dbReference>
<dbReference type="AlphaFoldDB" id="A0A2T5MCI7"/>
<dbReference type="GO" id="GO:0003677">
    <property type="term" value="F:DNA binding"/>
    <property type="evidence" value="ECO:0007669"/>
    <property type="project" value="InterPro"/>
</dbReference>
<protein>
    <recommendedName>
        <fullName evidence="4">Metal resistance protein</fullName>
    </recommendedName>
</protein>
<sequence>MSHSNAHAANPEIIKRLRRAIGQLNTIVGMIEEDRSCTDVAMQLQAAEKAITQAKKTFIHQHIDNCLEPGETVSKQSMQDLRDISKYL</sequence>
<proteinExistence type="inferred from homology"/>
<dbReference type="Gene3D" id="1.20.58.1000">
    <property type="entry name" value="Metal-sensitive repressor, helix protomer"/>
    <property type="match status" value="1"/>
</dbReference>
<evidence type="ECO:0000313" key="3">
    <source>
        <dbReference type="Proteomes" id="UP000244248"/>
    </source>
</evidence>
<reference evidence="2 3" key="1">
    <citation type="submission" date="2018-04" db="EMBL/GenBank/DDBJ databases">
        <title>Novel species isolated from glacier.</title>
        <authorList>
            <person name="Liu Q."/>
            <person name="Xin Y.-H."/>
        </authorList>
    </citation>
    <scope>NUCLEOTIDE SEQUENCE [LARGE SCALE GENOMIC DNA]</scope>
    <source>
        <strain evidence="2 3">GT1R17</strain>
    </source>
</reference>
<gene>
    <name evidence="2" type="ORF">CJD38_15245</name>
</gene>
<dbReference type="EMBL" id="QANS01000006">
    <property type="protein sequence ID" value="PTU30299.1"/>
    <property type="molecule type" value="Genomic_DNA"/>
</dbReference>
<evidence type="ECO:0000313" key="2">
    <source>
        <dbReference type="EMBL" id="PTU30299.1"/>
    </source>
</evidence>
<evidence type="ECO:0000256" key="1">
    <source>
        <dbReference type="ARBA" id="ARBA00005260"/>
    </source>
</evidence>
<comment type="similarity">
    <text evidence="1">Belongs to the FrmR/RcnR family.</text>
</comment>
<accession>A0A2T5MCI7</accession>
<dbReference type="Proteomes" id="UP000244248">
    <property type="component" value="Unassembled WGS sequence"/>
</dbReference>
<comment type="caution">
    <text evidence="2">The sequence shown here is derived from an EMBL/GenBank/DDBJ whole genome shotgun (WGS) entry which is preliminary data.</text>
</comment>
<organism evidence="2 3">
    <name type="scientific">Stenotrophobium rhamnosiphilum</name>
    <dbReference type="NCBI Taxonomy" id="2029166"/>
    <lineage>
        <taxon>Bacteria</taxon>
        <taxon>Pseudomonadati</taxon>
        <taxon>Pseudomonadota</taxon>
        <taxon>Gammaproteobacteria</taxon>
        <taxon>Nevskiales</taxon>
        <taxon>Nevskiaceae</taxon>
        <taxon>Stenotrophobium</taxon>
    </lineage>
</organism>
<dbReference type="GO" id="GO:0045892">
    <property type="term" value="P:negative regulation of DNA-templated transcription"/>
    <property type="evidence" value="ECO:0007669"/>
    <property type="project" value="UniProtKB-ARBA"/>
</dbReference>
<dbReference type="GO" id="GO:0046872">
    <property type="term" value="F:metal ion binding"/>
    <property type="evidence" value="ECO:0007669"/>
    <property type="project" value="InterPro"/>
</dbReference>
<dbReference type="OrthoDB" id="9811244at2"/>
<dbReference type="PANTHER" id="PTHR33677">
    <property type="entry name" value="TRANSCRIPTIONAL REPRESSOR FRMR-RELATED"/>
    <property type="match status" value="1"/>
</dbReference>
<dbReference type="InterPro" id="IPR003735">
    <property type="entry name" value="Metal_Tscrpt_repr"/>
</dbReference>
<dbReference type="InterPro" id="IPR038390">
    <property type="entry name" value="Metal_Tscrpt_repr_sf"/>
</dbReference>
<keyword evidence="3" id="KW-1185">Reference proteome</keyword>
<evidence type="ECO:0008006" key="4">
    <source>
        <dbReference type="Google" id="ProtNLM"/>
    </source>
</evidence>
<name>A0A2T5MCI7_9GAMM</name>
<dbReference type="RefSeq" id="WP_107941242.1">
    <property type="nucleotide sequence ID" value="NZ_QANS01000006.1"/>
</dbReference>